<dbReference type="PRINTS" id="PR00463">
    <property type="entry name" value="EP450I"/>
</dbReference>
<dbReference type="PANTHER" id="PTHR47950">
    <property type="entry name" value="CYTOCHROME P450, FAMILY 76, SUBFAMILY C, POLYPEPTIDE 5-RELATED"/>
    <property type="match status" value="1"/>
</dbReference>
<evidence type="ECO:0000256" key="9">
    <source>
        <dbReference type="SAM" id="Phobius"/>
    </source>
</evidence>
<keyword evidence="9" id="KW-0472">Membrane</keyword>
<keyword evidence="7 8" id="KW-0349">Heme</keyword>
<organism evidence="10">
    <name type="scientific">Thuja plicata</name>
    <name type="common">Western red-cedar</name>
    <name type="synonym">Giant arborvitae</name>
    <dbReference type="NCBI Taxonomy" id="3316"/>
    <lineage>
        <taxon>Eukaryota</taxon>
        <taxon>Viridiplantae</taxon>
        <taxon>Streptophyta</taxon>
        <taxon>Embryophyta</taxon>
        <taxon>Tracheophyta</taxon>
        <taxon>Spermatophyta</taxon>
        <taxon>Pinopsida</taxon>
        <taxon>Pinidae</taxon>
        <taxon>Conifers II</taxon>
        <taxon>Cupressales</taxon>
        <taxon>Cupressaceae</taxon>
        <taxon>Thuja</taxon>
    </lineage>
</organism>
<dbReference type="GO" id="GO:0042617">
    <property type="term" value="P:paclitaxel biosynthetic process"/>
    <property type="evidence" value="ECO:0007669"/>
    <property type="project" value="UniProtKB-UniPathway"/>
</dbReference>
<dbReference type="FunFam" id="1.10.630.10:FF:000007">
    <property type="entry name" value="Cytochrome P450 76C4"/>
    <property type="match status" value="1"/>
</dbReference>
<evidence type="ECO:0000256" key="4">
    <source>
        <dbReference type="ARBA" id="ARBA00023002"/>
    </source>
</evidence>
<protein>
    <submittedName>
        <fullName evidence="10">Cytochrome P450 CYP76AA20</fullName>
    </submittedName>
</protein>
<comment type="cofactor">
    <cofactor evidence="7">
        <name>heme</name>
        <dbReference type="ChEBI" id="CHEBI:30413"/>
    </cofactor>
</comment>
<evidence type="ECO:0000256" key="8">
    <source>
        <dbReference type="RuleBase" id="RU000461"/>
    </source>
</evidence>
<dbReference type="PRINTS" id="PR00385">
    <property type="entry name" value="P450"/>
</dbReference>
<keyword evidence="5 7" id="KW-0408">Iron</keyword>
<dbReference type="CDD" id="cd11073">
    <property type="entry name" value="CYP76-like"/>
    <property type="match status" value="1"/>
</dbReference>
<reference evidence="10" key="1">
    <citation type="journal article" date="2015" name="Plant Physiol.">
        <title>The Gymnosperm Cytochrome P450 CYP750B1 Catalyzes Stereospecific Monoterpene Hydroxylation of (+)-Sabinene in Thujone Biosynthesis in Western Redcedar.</title>
        <authorList>
            <person name="Gesell A."/>
            <person name="Blaukopf M."/>
            <person name="Madilao L."/>
            <person name="Yuen M.M."/>
            <person name="Withers S.G."/>
            <person name="Mattsson J."/>
            <person name="Russell J.H."/>
            <person name="Bohlmann J."/>
        </authorList>
    </citation>
    <scope>NUCLEOTIDE SEQUENCE</scope>
</reference>
<evidence type="ECO:0000256" key="1">
    <source>
        <dbReference type="ARBA" id="ARBA00005122"/>
    </source>
</evidence>
<dbReference type="UniPathway" id="UPA00842"/>
<feature type="binding site" description="axial binding residue" evidence="7">
    <location>
        <position position="446"/>
    </location>
    <ligand>
        <name>heme</name>
        <dbReference type="ChEBI" id="CHEBI:30413"/>
    </ligand>
    <ligandPart>
        <name>Fe</name>
        <dbReference type="ChEBI" id="CHEBI:18248"/>
    </ligandPart>
</feature>
<evidence type="ECO:0000313" key="10">
    <source>
        <dbReference type="EMBL" id="AKH41020.1"/>
    </source>
</evidence>
<feature type="transmembrane region" description="Helical" evidence="9">
    <location>
        <begin position="6"/>
        <end position="25"/>
    </location>
</feature>
<dbReference type="GO" id="GO:0020037">
    <property type="term" value="F:heme binding"/>
    <property type="evidence" value="ECO:0007669"/>
    <property type="project" value="InterPro"/>
</dbReference>
<accession>A0A0F7KQD3</accession>
<keyword evidence="9" id="KW-1133">Transmembrane helix</keyword>
<keyword evidence="9" id="KW-0812">Transmembrane</keyword>
<dbReference type="Gene3D" id="1.10.630.10">
    <property type="entry name" value="Cytochrome P450"/>
    <property type="match status" value="1"/>
</dbReference>
<dbReference type="EMBL" id="KP015848">
    <property type="protein sequence ID" value="AKH41020.1"/>
    <property type="molecule type" value="mRNA"/>
</dbReference>
<evidence type="ECO:0000256" key="6">
    <source>
        <dbReference type="ARBA" id="ARBA00023059"/>
    </source>
</evidence>
<dbReference type="GO" id="GO:0016705">
    <property type="term" value="F:oxidoreductase activity, acting on paired donors, with incorporation or reduction of molecular oxygen"/>
    <property type="evidence" value="ECO:0007669"/>
    <property type="project" value="InterPro"/>
</dbReference>
<keyword evidence="8" id="KW-0503">Monooxygenase</keyword>
<dbReference type="AlphaFoldDB" id="A0A0F7KQD3"/>
<comment type="similarity">
    <text evidence="2 8">Belongs to the cytochrome P450 family.</text>
</comment>
<dbReference type="GO" id="GO:0005506">
    <property type="term" value="F:iron ion binding"/>
    <property type="evidence" value="ECO:0007669"/>
    <property type="project" value="InterPro"/>
</dbReference>
<keyword evidence="4 8" id="KW-0560">Oxidoreductase</keyword>
<dbReference type="InterPro" id="IPR002401">
    <property type="entry name" value="Cyt_P450_E_grp-I"/>
</dbReference>
<dbReference type="SUPFAM" id="SSF48264">
    <property type="entry name" value="Cytochrome P450"/>
    <property type="match status" value="1"/>
</dbReference>
<dbReference type="InterPro" id="IPR001128">
    <property type="entry name" value="Cyt_P450"/>
</dbReference>
<evidence type="ECO:0000256" key="2">
    <source>
        <dbReference type="ARBA" id="ARBA00010617"/>
    </source>
</evidence>
<comment type="pathway">
    <text evidence="1">Alkaloid biosynthesis; taxol biosynthesis.</text>
</comment>
<evidence type="ECO:0000256" key="3">
    <source>
        <dbReference type="ARBA" id="ARBA00022723"/>
    </source>
</evidence>
<keyword evidence="3 7" id="KW-0479">Metal-binding</keyword>
<dbReference type="InterPro" id="IPR036396">
    <property type="entry name" value="Cyt_P450_sf"/>
</dbReference>
<keyword evidence="6" id="KW-0876">Taxol biosynthesis</keyword>
<dbReference type="PROSITE" id="PS00086">
    <property type="entry name" value="CYTOCHROME_P450"/>
    <property type="match status" value="1"/>
</dbReference>
<dbReference type="InterPro" id="IPR017972">
    <property type="entry name" value="Cyt_P450_CS"/>
</dbReference>
<evidence type="ECO:0000256" key="7">
    <source>
        <dbReference type="PIRSR" id="PIRSR602401-1"/>
    </source>
</evidence>
<evidence type="ECO:0000256" key="5">
    <source>
        <dbReference type="ARBA" id="ARBA00023004"/>
    </source>
</evidence>
<dbReference type="GO" id="GO:0004497">
    <property type="term" value="F:monooxygenase activity"/>
    <property type="evidence" value="ECO:0007669"/>
    <property type="project" value="UniProtKB-KW"/>
</dbReference>
<sequence length="509" mass="57944">MESHLFYCYSLLVSIVVVLLSIFLWRRNKKRLLLPPGPPAWPIVGNLFQLSRKPNEALSALSAQYGPLMTIFLGMKTAVVVSSAAMAKEVFKTHDHIFAGRAPIHAATILSYDKSSIIWDQNGSQWRKFRRICTTELFSSKKIQALQHVRRDSVSQMIQLIFQENGLKGKSVNLADLIFHTTMNMISNMIFSAKVFDPNNPESVEFLSATTSWVVFAEKPNLADFYPWLGFLDLHGVDRKIAASLKRAYYFLDLWINNRLATRSRELNDEREKEKDFLDVLLDMRGHDLSLTDIRSIIFDLLIAGFDTTSATIEWAMAELIHNPDKMEKVQGELEEVVGHSRRVEESDTDHLPYLHAVVKEVLRLYPPGPLLIPHKASSSCEIGGSVIPKDTQVWVNVWAIARDPGVWKEPSKFMPERFLEGEGAKMDFKGQDFELIPFGAGRRICLGLPLADKMLHLILASLVHSFDWSLPNGMSAKELDMDYIFRVVLRKSQNLEAIPTPRLQHHIY</sequence>
<dbReference type="PANTHER" id="PTHR47950:SF44">
    <property type="entry name" value="CYTOCHROME P450, FAMILY 76, SUBFAMILY C, POLYPEPTIDE 5-RELATED"/>
    <property type="match status" value="1"/>
</dbReference>
<dbReference type="Pfam" id="PF00067">
    <property type="entry name" value="p450"/>
    <property type="match status" value="1"/>
</dbReference>
<proteinExistence type="evidence at transcript level"/>
<name>A0A0F7KQD3_THUPL</name>